<dbReference type="InterPro" id="IPR010158">
    <property type="entry name" value="Amidase_Cbmase"/>
</dbReference>
<gene>
    <name evidence="4" type="ORF">J0X15_02605</name>
</gene>
<dbReference type="SUPFAM" id="SSF55031">
    <property type="entry name" value="Bacterial exopeptidase dimerisation domain"/>
    <property type="match status" value="1"/>
</dbReference>
<dbReference type="RefSeq" id="WP_206937973.1">
    <property type="nucleotide sequence ID" value="NZ_JAFLNF010000001.1"/>
</dbReference>
<dbReference type="CDD" id="cd03884">
    <property type="entry name" value="M20_bAS"/>
    <property type="match status" value="1"/>
</dbReference>
<dbReference type="Proteomes" id="UP000664779">
    <property type="component" value="Unassembled WGS sequence"/>
</dbReference>
<dbReference type="Gene3D" id="3.30.70.360">
    <property type="match status" value="1"/>
</dbReference>
<evidence type="ECO:0000256" key="1">
    <source>
        <dbReference type="ARBA" id="ARBA00006153"/>
    </source>
</evidence>
<dbReference type="PANTHER" id="PTHR32494">
    <property type="entry name" value="ALLANTOATE DEIMINASE-RELATED"/>
    <property type="match status" value="1"/>
</dbReference>
<comment type="caution">
    <text evidence="4">The sequence shown here is derived from an EMBL/GenBank/DDBJ whole genome shotgun (WGS) entry which is preliminary data.</text>
</comment>
<dbReference type="AlphaFoldDB" id="A0A939EK89"/>
<evidence type="ECO:0000256" key="2">
    <source>
        <dbReference type="ARBA" id="ARBA00022801"/>
    </source>
</evidence>
<organism evidence="4 5">
    <name type="scientific">Roseibium limicola</name>
    <dbReference type="NCBI Taxonomy" id="2816037"/>
    <lineage>
        <taxon>Bacteria</taxon>
        <taxon>Pseudomonadati</taxon>
        <taxon>Pseudomonadota</taxon>
        <taxon>Alphaproteobacteria</taxon>
        <taxon>Hyphomicrobiales</taxon>
        <taxon>Stappiaceae</taxon>
        <taxon>Roseibium</taxon>
    </lineage>
</organism>
<feature type="binding site" evidence="3">
    <location>
        <position position="386"/>
    </location>
    <ligand>
        <name>Zn(2+)</name>
        <dbReference type="ChEBI" id="CHEBI:29105"/>
        <label>2</label>
    </ligand>
</feature>
<dbReference type="Gene3D" id="3.40.630.10">
    <property type="entry name" value="Zn peptidases"/>
    <property type="match status" value="1"/>
</dbReference>
<accession>A0A939EK89</accession>
<dbReference type="Pfam" id="PF01546">
    <property type="entry name" value="Peptidase_M20"/>
    <property type="match status" value="1"/>
</dbReference>
<protein>
    <submittedName>
        <fullName evidence="4">Zn-dependent hydrolase</fullName>
    </submittedName>
</protein>
<proteinExistence type="inferred from homology"/>
<dbReference type="InterPro" id="IPR001261">
    <property type="entry name" value="ArgE/DapE_CS"/>
</dbReference>
<dbReference type="PIRSF" id="PIRSF001235">
    <property type="entry name" value="Amidase_carbamoylase"/>
    <property type="match status" value="1"/>
</dbReference>
<evidence type="ECO:0000313" key="5">
    <source>
        <dbReference type="Proteomes" id="UP000664779"/>
    </source>
</evidence>
<feature type="binding site" evidence="3">
    <location>
        <position position="95"/>
    </location>
    <ligand>
        <name>Zn(2+)</name>
        <dbReference type="ChEBI" id="CHEBI:29105"/>
        <label>2</label>
    </ligand>
</feature>
<keyword evidence="2 4" id="KW-0378">Hydrolase</keyword>
<keyword evidence="3" id="KW-0862">Zinc</keyword>
<keyword evidence="3" id="KW-0479">Metal-binding</keyword>
<name>A0A939EK89_9HYPH</name>
<evidence type="ECO:0000256" key="3">
    <source>
        <dbReference type="PIRSR" id="PIRSR001235-1"/>
    </source>
</evidence>
<feature type="binding site" evidence="3">
    <location>
        <position position="130"/>
    </location>
    <ligand>
        <name>Zn(2+)</name>
        <dbReference type="ChEBI" id="CHEBI:29105"/>
        <label>2</label>
    </ligand>
</feature>
<evidence type="ECO:0000313" key="4">
    <source>
        <dbReference type="EMBL" id="MBO0344099.1"/>
    </source>
</evidence>
<sequence>MSLQGAKIDLDRLKKLLDGVNQFGLNAVTGGYNRQGYSDEDMACRAWFENVMRADGLDVSRDGAANLFGRFGPEDGPAILIGSHLDTVADGGAYDGSLGVCVALECVRSLQDQGFAPEMAIEVVATAEEEGRFGGMLGSQAIAGGVNRSWIEQATDADGIRLVDALKAQGLTSEGILASVRSPHELAAFLELHIEQGPVLEAEGIPIGVAEHVSGVCYLDMTFTGVANHSGTTPMTHRADAFGGLAELGTFVPEIVGSSGTDQSRITIGHVSLTPNHPHTIPGKANFSVILRDTSEVVMMRLKERIEETAHAIAGKHRLELTSVQRSWLPPVELDKGLAQHLLDVAKQLELPATAMVSGAGHDAQTMQSVCPSALVFIPSRNGISHAPEEYSAWEDIEKGANLLLNSLRELSSRKGGAIL</sequence>
<dbReference type="PANTHER" id="PTHR32494:SF5">
    <property type="entry name" value="ALLANTOATE AMIDOHYDROLASE"/>
    <property type="match status" value="1"/>
</dbReference>
<dbReference type="GO" id="GO:0046872">
    <property type="term" value="F:metal ion binding"/>
    <property type="evidence" value="ECO:0007669"/>
    <property type="project" value="UniProtKB-KW"/>
</dbReference>
<dbReference type="EMBL" id="JAFLNF010000001">
    <property type="protein sequence ID" value="MBO0344099.1"/>
    <property type="molecule type" value="Genomic_DNA"/>
</dbReference>
<dbReference type="SUPFAM" id="SSF53187">
    <property type="entry name" value="Zn-dependent exopeptidases"/>
    <property type="match status" value="1"/>
</dbReference>
<comment type="cofactor">
    <cofactor evidence="3">
        <name>Zn(2+)</name>
        <dbReference type="ChEBI" id="CHEBI:29105"/>
    </cofactor>
    <text evidence="3">Binds 2 Zn(2+) ions per subunit.</text>
</comment>
<dbReference type="PROSITE" id="PS00758">
    <property type="entry name" value="ARGE_DAPE_CPG2_1"/>
    <property type="match status" value="1"/>
</dbReference>
<reference evidence="4" key="1">
    <citation type="submission" date="2021-03" db="EMBL/GenBank/DDBJ databases">
        <title>Roseibium sp. CAU 1637 isolated from Incheon.</title>
        <authorList>
            <person name="Kim W."/>
        </authorList>
    </citation>
    <scope>NUCLEOTIDE SEQUENCE</scope>
    <source>
        <strain evidence="4">CAU 1637</strain>
    </source>
</reference>
<dbReference type="NCBIfam" id="TIGR01879">
    <property type="entry name" value="hydantase"/>
    <property type="match status" value="1"/>
</dbReference>
<dbReference type="NCBIfam" id="NF006771">
    <property type="entry name" value="PRK09290.1-5"/>
    <property type="match status" value="1"/>
</dbReference>
<keyword evidence="5" id="KW-1185">Reference proteome</keyword>
<dbReference type="InterPro" id="IPR036264">
    <property type="entry name" value="Bact_exopeptidase_dim_dom"/>
</dbReference>
<comment type="similarity">
    <text evidence="1">Belongs to the peptidase M20 family.</text>
</comment>
<dbReference type="InterPro" id="IPR002933">
    <property type="entry name" value="Peptidase_M20"/>
</dbReference>
<feature type="binding site" evidence="3">
    <location>
        <position position="95"/>
    </location>
    <ligand>
        <name>Zn(2+)</name>
        <dbReference type="ChEBI" id="CHEBI:29105"/>
        <label>1</label>
    </ligand>
</feature>
<feature type="binding site" evidence="3">
    <location>
        <position position="193"/>
    </location>
    <ligand>
        <name>Zn(2+)</name>
        <dbReference type="ChEBI" id="CHEBI:29105"/>
        <label>1</label>
    </ligand>
</feature>
<feature type="binding site" evidence="3">
    <location>
        <position position="84"/>
    </location>
    <ligand>
        <name>Zn(2+)</name>
        <dbReference type="ChEBI" id="CHEBI:29105"/>
        <label>1</label>
    </ligand>
</feature>
<dbReference type="GO" id="GO:0016813">
    <property type="term" value="F:hydrolase activity, acting on carbon-nitrogen (but not peptide) bonds, in linear amidines"/>
    <property type="evidence" value="ECO:0007669"/>
    <property type="project" value="InterPro"/>
</dbReference>